<name>A0ABQ6A1G3_9GAMM</name>
<evidence type="ECO:0000313" key="3">
    <source>
        <dbReference type="Proteomes" id="UP001156682"/>
    </source>
</evidence>
<organism evidence="2 3">
    <name type="scientific">Marinospirillum insulare</name>
    <dbReference type="NCBI Taxonomy" id="217169"/>
    <lineage>
        <taxon>Bacteria</taxon>
        <taxon>Pseudomonadati</taxon>
        <taxon>Pseudomonadota</taxon>
        <taxon>Gammaproteobacteria</taxon>
        <taxon>Oceanospirillales</taxon>
        <taxon>Oceanospirillaceae</taxon>
        <taxon>Marinospirillum</taxon>
    </lineage>
</organism>
<proteinExistence type="predicted"/>
<keyword evidence="1" id="KW-0732">Signal</keyword>
<feature type="signal peptide" evidence="1">
    <location>
        <begin position="1"/>
        <end position="19"/>
    </location>
</feature>
<dbReference type="PROSITE" id="PS51257">
    <property type="entry name" value="PROKAR_LIPOPROTEIN"/>
    <property type="match status" value="1"/>
</dbReference>
<dbReference type="Proteomes" id="UP001156682">
    <property type="component" value="Unassembled WGS sequence"/>
</dbReference>
<feature type="chain" id="PRO_5047245217" evidence="1">
    <location>
        <begin position="20"/>
        <end position="321"/>
    </location>
</feature>
<dbReference type="EMBL" id="BSOR01000022">
    <property type="protein sequence ID" value="GLR63944.1"/>
    <property type="molecule type" value="Genomic_DNA"/>
</dbReference>
<comment type="caution">
    <text evidence="2">The sequence shown here is derived from an EMBL/GenBank/DDBJ whole genome shotgun (WGS) entry which is preliminary data.</text>
</comment>
<sequence>MSISVVRGLVVLLLCSMSAACTTIGEKEELNESGYSSEPLPLLFEGNNICGYYDDELLYLIYPERLGSDIVVYDKKYGIFTESEFEESKRIINRSKRKSDFKCSDYSIRLSDKLRPNLHYSNSIRYFILSNSVRAIFDNASKNPEIFKSEIKYNSPPYFRQVSDYYTEATVQVGYTGRSNRHSYLGDIKSYYNNLSPSDADELINPVLAKIAEEQAEKERKEREEKLRIELFKLEQRIAQERWDNRLGAKYSIGDKVCTYDTNSFGYIEDLNINKMKVHVVGQADRKNGFFFSGIDGNFNYKKVEAIRWFDRNELAHCNFN</sequence>
<keyword evidence="3" id="KW-1185">Reference proteome</keyword>
<protein>
    <submittedName>
        <fullName evidence="2">Uncharacterized protein</fullName>
    </submittedName>
</protein>
<dbReference type="RefSeq" id="WP_027851685.1">
    <property type="nucleotide sequence ID" value="NZ_BSOR01000022.1"/>
</dbReference>
<accession>A0ABQ6A1G3</accession>
<evidence type="ECO:0000313" key="2">
    <source>
        <dbReference type="EMBL" id="GLR63944.1"/>
    </source>
</evidence>
<reference evidence="3" key="1">
    <citation type="journal article" date="2019" name="Int. J. Syst. Evol. Microbiol.">
        <title>The Global Catalogue of Microorganisms (GCM) 10K type strain sequencing project: providing services to taxonomists for standard genome sequencing and annotation.</title>
        <authorList>
            <consortium name="The Broad Institute Genomics Platform"/>
            <consortium name="The Broad Institute Genome Sequencing Center for Infectious Disease"/>
            <person name="Wu L."/>
            <person name="Ma J."/>
        </authorList>
    </citation>
    <scope>NUCLEOTIDE SEQUENCE [LARGE SCALE GENOMIC DNA]</scope>
    <source>
        <strain evidence="3">NBRC 100033</strain>
    </source>
</reference>
<gene>
    <name evidence="2" type="ORF">GCM10007878_13820</name>
</gene>
<evidence type="ECO:0000256" key="1">
    <source>
        <dbReference type="SAM" id="SignalP"/>
    </source>
</evidence>